<dbReference type="Proteomes" id="UP001397290">
    <property type="component" value="Unassembled WGS sequence"/>
</dbReference>
<dbReference type="Gene3D" id="1.10.630.10">
    <property type="entry name" value="Cytochrome P450"/>
    <property type="match status" value="1"/>
</dbReference>
<evidence type="ECO:0000256" key="4">
    <source>
        <dbReference type="ARBA" id="ARBA00022723"/>
    </source>
</evidence>
<dbReference type="PANTHER" id="PTHR24304">
    <property type="entry name" value="CYTOCHROME P450 FAMILY 7"/>
    <property type="match status" value="1"/>
</dbReference>
<dbReference type="CDD" id="cd11040">
    <property type="entry name" value="CYP7_CYP8-like"/>
    <property type="match status" value="1"/>
</dbReference>
<keyword evidence="6" id="KW-0560">Oxidoreductase</keyword>
<dbReference type="SUPFAM" id="SSF48264">
    <property type="entry name" value="Cytochrome P450"/>
    <property type="match status" value="1"/>
</dbReference>
<dbReference type="GO" id="GO:0016705">
    <property type="term" value="F:oxidoreductase activity, acting on paired donors, with incorporation or reduction of molecular oxygen"/>
    <property type="evidence" value="ECO:0007669"/>
    <property type="project" value="InterPro"/>
</dbReference>
<keyword evidence="9" id="KW-1185">Reference proteome</keyword>
<keyword evidence="5 7" id="KW-0408">Iron</keyword>
<dbReference type="InterPro" id="IPR036396">
    <property type="entry name" value="Cyt_P450_sf"/>
</dbReference>
<dbReference type="Pfam" id="PF00067">
    <property type="entry name" value="p450"/>
    <property type="match status" value="1"/>
</dbReference>
<accession>A0AAW0S3P7</accession>
<organism evidence="8 9">
    <name type="scientific">Beauveria asiatica</name>
    <dbReference type="NCBI Taxonomy" id="1069075"/>
    <lineage>
        <taxon>Eukaryota</taxon>
        <taxon>Fungi</taxon>
        <taxon>Dikarya</taxon>
        <taxon>Ascomycota</taxon>
        <taxon>Pezizomycotina</taxon>
        <taxon>Sordariomycetes</taxon>
        <taxon>Hypocreomycetidae</taxon>
        <taxon>Hypocreales</taxon>
        <taxon>Cordycipitaceae</taxon>
        <taxon>Beauveria</taxon>
    </lineage>
</organism>
<proteinExistence type="inferred from homology"/>
<dbReference type="GO" id="GO:0008395">
    <property type="term" value="F:steroid hydroxylase activity"/>
    <property type="evidence" value="ECO:0007669"/>
    <property type="project" value="TreeGrafter"/>
</dbReference>
<dbReference type="InterPro" id="IPR002403">
    <property type="entry name" value="Cyt_P450_E_grp-IV"/>
</dbReference>
<keyword evidence="6" id="KW-0503">Monooxygenase</keyword>
<comment type="similarity">
    <text evidence="2">Belongs to the cytochrome P450 family.</text>
</comment>
<evidence type="ECO:0000256" key="7">
    <source>
        <dbReference type="PIRSR" id="PIRSR602403-1"/>
    </source>
</evidence>
<dbReference type="EMBL" id="JAAHCF010000061">
    <property type="protein sequence ID" value="KAK8149075.1"/>
    <property type="molecule type" value="Genomic_DNA"/>
</dbReference>
<comment type="caution">
    <text evidence="8">The sequence shown here is derived from an EMBL/GenBank/DDBJ whole genome shotgun (WGS) entry which is preliminary data.</text>
</comment>
<evidence type="ECO:0000313" key="9">
    <source>
        <dbReference type="Proteomes" id="UP001397290"/>
    </source>
</evidence>
<dbReference type="AlphaFoldDB" id="A0AAW0S3P7"/>
<name>A0AAW0S3P7_9HYPO</name>
<dbReference type="InterPro" id="IPR001128">
    <property type="entry name" value="Cyt_P450"/>
</dbReference>
<dbReference type="GO" id="GO:0005506">
    <property type="term" value="F:iron ion binding"/>
    <property type="evidence" value="ECO:0007669"/>
    <property type="project" value="InterPro"/>
</dbReference>
<evidence type="ECO:0000256" key="3">
    <source>
        <dbReference type="ARBA" id="ARBA00022617"/>
    </source>
</evidence>
<dbReference type="InterPro" id="IPR050529">
    <property type="entry name" value="CYP450_sterol_14alpha_dmase"/>
</dbReference>
<protein>
    <recommendedName>
        <fullName evidence="10">Cytochrome P450</fullName>
    </recommendedName>
</protein>
<feature type="binding site" description="axial binding residue" evidence="7">
    <location>
        <position position="523"/>
    </location>
    <ligand>
        <name>heme</name>
        <dbReference type="ChEBI" id="CHEBI:30413"/>
    </ligand>
    <ligandPart>
        <name>Fe</name>
        <dbReference type="ChEBI" id="CHEBI:18248"/>
    </ligandPart>
</feature>
<dbReference type="PANTHER" id="PTHR24304:SF2">
    <property type="entry name" value="24-HYDROXYCHOLESTEROL 7-ALPHA-HYDROXYLASE"/>
    <property type="match status" value="1"/>
</dbReference>
<dbReference type="PRINTS" id="PR00465">
    <property type="entry name" value="EP450IV"/>
</dbReference>
<dbReference type="GO" id="GO:0020037">
    <property type="term" value="F:heme binding"/>
    <property type="evidence" value="ECO:0007669"/>
    <property type="project" value="InterPro"/>
</dbReference>
<evidence type="ECO:0000256" key="1">
    <source>
        <dbReference type="ARBA" id="ARBA00001971"/>
    </source>
</evidence>
<evidence type="ECO:0000313" key="8">
    <source>
        <dbReference type="EMBL" id="KAK8149075.1"/>
    </source>
</evidence>
<evidence type="ECO:0008006" key="10">
    <source>
        <dbReference type="Google" id="ProtNLM"/>
    </source>
</evidence>
<evidence type="ECO:0000256" key="6">
    <source>
        <dbReference type="ARBA" id="ARBA00023033"/>
    </source>
</evidence>
<keyword evidence="4 7" id="KW-0479">Metal-binding</keyword>
<comment type="cofactor">
    <cofactor evidence="1 7">
        <name>heme</name>
        <dbReference type="ChEBI" id="CHEBI:30413"/>
    </cofactor>
</comment>
<reference evidence="8 9" key="1">
    <citation type="submission" date="2020-02" db="EMBL/GenBank/DDBJ databases">
        <title>Comparative genomics of the hypocrealean fungal genus Beauvera.</title>
        <authorList>
            <person name="Showalter D.N."/>
            <person name="Bushley K.E."/>
            <person name="Rehner S.A."/>
        </authorList>
    </citation>
    <scope>NUCLEOTIDE SEQUENCE [LARGE SCALE GENOMIC DNA]</scope>
    <source>
        <strain evidence="8 9">ARSEF4384</strain>
    </source>
</reference>
<keyword evidence="3 7" id="KW-0349">Heme</keyword>
<sequence>MATSILGSITDWREHAPIGVHTVVWSLVAIISLTYITTSLQGAKAARNASGGSEPPTLPYAVPVLGHLPEFLWSTENFLRKATLRYGRDIPVRLRLMNRRMSLLKGPENVRTLFKSSRDVNNEQWLVQVLVNAFGVEATDAPFYYVDNTGINNRPDPDSNHVSPEHRIFYLVYRSVHNGLGGARLEEMQRQLVHNLSSQITQAAIGSDGWTEMPDIYASFIRSITFRAAITSLCGPHVFKVAPTFEEDFWAFDSHLPNLFREMPAWLVPASFKARDKMKSHIAKWQAFAHENYDVNGGEADPRDWEEIFGSRLMRTRHHFFQRMPLSKSTLAADDLGLIWAATANAIPAVGWMILEVLQRPALLAQVREEIAPFMSWDGSGQEQMIVDIDNLCSQTLVQSIYAEVLRFHNGTVINRVPRVPTLNIGGWHFRKDEPIIISTYDTARDPTVWNQGPSDDPHPVDEFWPERFIVDPANALDGPVIAQAKAQSQNVEKNEVAGSGRRFTMDGTDGSWVPYGGGTRMCPGRHFAKKEMIVTMAMFLTAFDVELLDVAPGGIQNDLSYFMFGVMHPKGAVRAKIRRRSAQQA</sequence>
<gene>
    <name evidence="8" type="ORF">G3M48_008230</name>
</gene>
<evidence type="ECO:0000256" key="5">
    <source>
        <dbReference type="ARBA" id="ARBA00023004"/>
    </source>
</evidence>
<evidence type="ECO:0000256" key="2">
    <source>
        <dbReference type="ARBA" id="ARBA00010617"/>
    </source>
</evidence>